<name>A0A3P7NHL0_DIBLA</name>
<feature type="region of interest" description="Disordered" evidence="1">
    <location>
        <begin position="102"/>
        <end position="122"/>
    </location>
</feature>
<protein>
    <submittedName>
        <fullName evidence="2">Uncharacterized protein</fullName>
    </submittedName>
</protein>
<gene>
    <name evidence="2" type="ORF">DILT_LOCUS4770</name>
</gene>
<dbReference type="EMBL" id="UYRU01046070">
    <property type="protein sequence ID" value="VDN08939.1"/>
    <property type="molecule type" value="Genomic_DNA"/>
</dbReference>
<evidence type="ECO:0000256" key="1">
    <source>
        <dbReference type="SAM" id="MobiDB-lite"/>
    </source>
</evidence>
<reference evidence="2 3" key="1">
    <citation type="submission" date="2018-11" db="EMBL/GenBank/DDBJ databases">
        <authorList>
            <consortium name="Pathogen Informatics"/>
        </authorList>
    </citation>
    <scope>NUCLEOTIDE SEQUENCE [LARGE SCALE GENOMIC DNA]</scope>
</reference>
<proteinExistence type="predicted"/>
<evidence type="ECO:0000313" key="2">
    <source>
        <dbReference type="EMBL" id="VDN08939.1"/>
    </source>
</evidence>
<dbReference type="AlphaFoldDB" id="A0A3P7NHL0"/>
<dbReference type="Proteomes" id="UP000281553">
    <property type="component" value="Unassembled WGS sequence"/>
</dbReference>
<evidence type="ECO:0000313" key="3">
    <source>
        <dbReference type="Proteomes" id="UP000281553"/>
    </source>
</evidence>
<organism evidence="2 3">
    <name type="scientific">Dibothriocephalus latus</name>
    <name type="common">Fish tapeworm</name>
    <name type="synonym">Diphyllobothrium latum</name>
    <dbReference type="NCBI Taxonomy" id="60516"/>
    <lineage>
        <taxon>Eukaryota</taxon>
        <taxon>Metazoa</taxon>
        <taxon>Spiralia</taxon>
        <taxon>Lophotrochozoa</taxon>
        <taxon>Platyhelminthes</taxon>
        <taxon>Cestoda</taxon>
        <taxon>Eucestoda</taxon>
        <taxon>Diphyllobothriidea</taxon>
        <taxon>Diphyllobothriidae</taxon>
        <taxon>Dibothriocephalus</taxon>
    </lineage>
</organism>
<accession>A0A3P7NHL0</accession>
<keyword evidence="3" id="KW-1185">Reference proteome</keyword>
<sequence length="183" mass="20325">MDLSSKIDMSLDDIIKSNRKNKQATGNASRKTSVRGRPGRVSALKSPLRKKSALRPNLAVTMKSRQSTTALAIFKKAQRTAAAAAKIAASAAAILSTKQSQRRPPYTGVNNTSRRGINRGGAQHSDYYYKLSQRAQSAQSRRNQEYLAQARALIQAQEEIRRQPVYVDASLPRAANFRGRRRR</sequence>
<dbReference type="OrthoDB" id="6283178at2759"/>
<feature type="region of interest" description="Disordered" evidence="1">
    <location>
        <begin position="16"/>
        <end position="50"/>
    </location>
</feature>